<dbReference type="AlphaFoldDB" id="A0A250WTS8"/>
<evidence type="ECO:0000256" key="6">
    <source>
        <dbReference type="ARBA" id="ARBA00022640"/>
    </source>
</evidence>
<dbReference type="PANTHER" id="PTHR35993:SF1">
    <property type="entry name" value="OUTER ENVELOPE PORE PROTEIN 21B, CHLOROPLASTIC"/>
    <property type="match status" value="1"/>
</dbReference>
<organism evidence="11 12">
    <name type="scientific">Chlamydomonas eustigma</name>
    <dbReference type="NCBI Taxonomy" id="1157962"/>
    <lineage>
        <taxon>Eukaryota</taxon>
        <taxon>Viridiplantae</taxon>
        <taxon>Chlorophyta</taxon>
        <taxon>core chlorophytes</taxon>
        <taxon>Chlorophyceae</taxon>
        <taxon>CS clade</taxon>
        <taxon>Chlamydomonadales</taxon>
        <taxon>Chlamydomonadaceae</taxon>
        <taxon>Chlamydomonas</taxon>
    </lineage>
</organism>
<keyword evidence="7" id="KW-0812">Transmembrane</keyword>
<dbReference type="GO" id="GO:0034426">
    <property type="term" value="C:etioplast membrane"/>
    <property type="evidence" value="ECO:0007669"/>
    <property type="project" value="UniProtKB-SubCell"/>
</dbReference>
<reference evidence="11 12" key="1">
    <citation type="submission" date="2017-08" db="EMBL/GenBank/DDBJ databases">
        <title>Acidophilic green algal genome provides insights into adaptation to an acidic environment.</title>
        <authorList>
            <person name="Hirooka S."/>
            <person name="Hirose Y."/>
            <person name="Kanesaki Y."/>
            <person name="Higuchi S."/>
            <person name="Fujiwara T."/>
            <person name="Onuma R."/>
            <person name="Era A."/>
            <person name="Ohbayashi R."/>
            <person name="Uzuka A."/>
            <person name="Nozaki H."/>
            <person name="Yoshikawa H."/>
            <person name="Miyagishima S.Y."/>
        </authorList>
    </citation>
    <scope>NUCLEOTIDE SEQUENCE [LARGE SCALE GENOMIC DNA]</scope>
    <source>
        <strain evidence="11 12">NIES-2499</strain>
    </source>
</reference>
<dbReference type="EMBL" id="BEGY01000006">
    <property type="protein sequence ID" value="GAX74139.1"/>
    <property type="molecule type" value="Genomic_DNA"/>
</dbReference>
<dbReference type="Proteomes" id="UP000232323">
    <property type="component" value="Unassembled WGS sequence"/>
</dbReference>
<dbReference type="PANTHER" id="PTHR35993">
    <property type="entry name" value="OUTER ENVELOPE PORE PROTEIN 21B, CHLOROPLASTIC"/>
    <property type="match status" value="1"/>
</dbReference>
<keyword evidence="12" id="KW-1185">Reference proteome</keyword>
<sequence length="183" mass="20082">METSIHYGLDEKQLAFKLREKITSKFGIELSGKGRFNTVTGTLQYRGTAMKCLSSGPSLKDVGGSPLLIGLGVAAISGRSEPLLTVKAKKSLSLLDGNNTVLSGKIEADSEYNGSIISRRATVKVSHKIFNFTKRQDLKVSAGADISWPMGSKQTIVTPVVQVRENNWALHFRNHRWSLTYDL</sequence>
<proteinExistence type="inferred from homology"/>
<evidence type="ECO:0000256" key="1">
    <source>
        <dbReference type="ARBA" id="ARBA00004396"/>
    </source>
</evidence>
<dbReference type="GO" id="GO:0009707">
    <property type="term" value="C:chloroplast outer membrane"/>
    <property type="evidence" value="ECO:0007669"/>
    <property type="project" value="UniProtKB-SubCell"/>
</dbReference>
<dbReference type="GO" id="GO:0044070">
    <property type="term" value="P:regulation of monoatomic anion transport"/>
    <property type="evidence" value="ECO:0007669"/>
    <property type="project" value="InterPro"/>
</dbReference>
<keyword evidence="8" id="KW-0406">Ion transport</keyword>
<comment type="similarity">
    <text evidence="3">Belongs to the plastid outer envelope porin OEP21 (TC 1.B.29) family.</text>
</comment>
<keyword evidence="5" id="KW-0150">Chloroplast</keyword>
<evidence type="ECO:0000256" key="8">
    <source>
        <dbReference type="ARBA" id="ARBA00023065"/>
    </source>
</evidence>
<evidence type="ECO:0000256" key="3">
    <source>
        <dbReference type="ARBA" id="ARBA00009945"/>
    </source>
</evidence>
<dbReference type="OrthoDB" id="527979at2759"/>
<keyword evidence="9" id="KW-0472">Membrane</keyword>
<name>A0A250WTS8_9CHLO</name>
<dbReference type="GO" id="GO:0008308">
    <property type="term" value="F:voltage-gated monoatomic anion channel activity"/>
    <property type="evidence" value="ECO:0007669"/>
    <property type="project" value="InterPro"/>
</dbReference>
<evidence type="ECO:0000313" key="12">
    <source>
        <dbReference type="Proteomes" id="UP000232323"/>
    </source>
</evidence>
<evidence type="ECO:0000256" key="9">
    <source>
        <dbReference type="ARBA" id="ARBA00023136"/>
    </source>
</evidence>
<comment type="function">
    <text evidence="10">Voltage-dependent rectifying anion channel that facilitates the translocation between chloroplast and cytoplasm of phosphorylated carbohydrates such as triosephosphate, 3-phosphoglycerate and inorganic phosphate (Pi) depending of ATP to triosephosphate ratio in the plastidial intermembrane space; in high triosephosphate/ATP conditions (e.g. photosynthesis), export of triosphosphate from chloroplast (outward rectifying channels), but in high ATP/triosephosphate conditions (e.g. dark phase), import of phosphosolutes (inward rectifying channels).</text>
</comment>
<evidence type="ECO:0000256" key="2">
    <source>
        <dbReference type="ARBA" id="ARBA00004441"/>
    </source>
</evidence>
<evidence type="ECO:0000256" key="10">
    <source>
        <dbReference type="ARBA" id="ARBA00024941"/>
    </source>
</evidence>
<keyword evidence="6" id="KW-0934">Plastid</keyword>
<dbReference type="STRING" id="1157962.A0A250WTS8"/>
<evidence type="ECO:0000256" key="4">
    <source>
        <dbReference type="ARBA" id="ARBA00022448"/>
    </source>
</evidence>
<evidence type="ECO:0000256" key="7">
    <source>
        <dbReference type="ARBA" id="ARBA00022692"/>
    </source>
</evidence>
<comment type="subcellular location">
    <subcellularLocation>
        <location evidence="1">Plastid</location>
        <location evidence="1">Chloroplast outer membrane</location>
        <topology evidence="1">Multi-pass membrane protein</topology>
    </subcellularLocation>
    <subcellularLocation>
        <location evidence="2">Plastid</location>
        <location evidence="2">Etioplast membrane</location>
        <topology evidence="2">Multi-pass membrane protein</topology>
    </subcellularLocation>
</comment>
<protein>
    <submittedName>
        <fullName evidence="11">Uncharacterized protein</fullName>
    </submittedName>
</protein>
<dbReference type="InterPro" id="IPR034575">
    <property type="entry name" value="OEP21"/>
</dbReference>
<comment type="caution">
    <text evidence="11">The sequence shown here is derived from an EMBL/GenBank/DDBJ whole genome shotgun (WGS) entry which is preliminary data.</text>
</comment>
<evidence type="ECO:0000313" key="11">
    <source>
        <dbReference type="EMBL" id="GAX74139.1"/>
    </source>
</evidence>
<keyword evidence="4" id="KW-0813">Transport</keyword>
<accession>A0A250WTS8</accession>
<evidence type="ECO:0000256" key="5">
    <source>
        <dbReference type="ARBA" id="ARBA00022528"/>
    </source>
</evidence>
<gene>
    <name evidence="11" type="ORF">CEUSTIGMA_g1588.t1</name>
</gene>